<keyword evidence="3" id="KW-1185">Reference proteome</keyword>
<reference evidence="3" key="1">
    <citation type="journal article" date="2016" name="Proc. Natl. Acad. Sci. U.S.A.">
        <title>Comparative genomics of biotechnologically important yeasts.</title>
        <authorList>
            <person name="Riley R."/>
            <person name="Haridas S."/>
            <person name="Wolfe K.H."/>
            <person name="Lopes M.R."/>
            <person name="Hittinger C.T."/>
            <person name="Goeker M."/>
            <person name="Salamov A.A."/>
            <person name="Wisecaver J.H."/>
            <person name="Long T.M."/>
            <person name="Calvey C.H."/>
            <person name="Aerts A.L."/>
            <person name="Barry K.W."/>
            <person name="Choi C."/>
            <person name="Clum A."/>
            <person name="Coughlan A.Y."/>
            <person name="Deshpande S."/>
            <person name="Douglass A.P."/>
            <person name="Hanson S.J."/>
            <person name="Klenk H.-P."/>
            <person name="LaButti K.M."/>
            <person name="Lapidus A."/>
            <person name="Lindquist E.A."/>
            <person name="Lipzen A.M."/>
            <person name="Meier-Kolthoff J.P."/>
            <person name="Ohm R.A."/>
            <person name="Otillar R.P."/>
            <person name="Pangilinan J.L."/>
            <person name="Peng Y."/>
            <person name="Rokas A."/>
            <person name="Rosa C.A."/>
            <person name="Scheuner C."/>
            <person name="Sibirny A.A."/>
            <person name="Slot J.C."/>
            <person name="Stielow J.B."/>
            <person name="Sun H."/>
            <person name="Kurtzman C.P."/>
            <person name="Blackwell M."/>
            <person name="Grigoriev I.V."/>
            <person name="Jeffries T.W."/>
        </authorList>
    </citation>
    <scope>NUCLEOTIDE SEQUENCE [LARGE SCALE GENOMIC DNA]</scope>
    <source>
        <strain evidence="3">NRRL Y-1626</strain>
    </source>
</reference>
<feature type="compositionally biased region" description="Polar residues" evidence="1">
    <location>
        <begin position="11"/>
        <end position="24"/>
    </location>
</feature>
<dbReference type="OrthoDB" id="5328412at2759"/>
<evidence type="ECO:0000256" key="1">
    <source>
        <dbReference type="SAM" id="MobiDB-lite"/>
    </source>
</evidence>
<evidence type="ECO:0000313" key="2">
    <source>
        <dbReference type="EMBL" id="OBA26916.1"/>
    </source>
</evidence>
<feature type="region of interest" description="Disordered" evidence="1">
    <location>
        <begin position="1"/>
        <end position="24"/>
    </location>
</feature>
<dbReference type="AlphaFoldDB" id="A0A1B7TDT2"/>
<organism evidence="2 3">
    <name type="scientific">Hanseniaspora valbyensis NRRL Y-1626</name>
    <dbReference type="NCBI Taxonomy" id="766949"/>
    <lineage>
        <taxon>Eukaryota</taxon>
        <taxon>Fungi</taxon>
        <taxon>Dikarya</taxon>
        <taxon>Ascomycota</taxon>
        <taxon>Saccharomycotina</taxon>
        <taxon>Saccharomycetes</taxon>
        <taxon>Saccharomycodales</taxon>
        <taxon>Saccharomycodaceae</taxon>
        <taxon>Hanseniaspora</taxon>
    </lineage>
</organism>
<name>A0A1B7TDT2_9ASCO</name>
<comment type="caution">
    <text evidence="2">The sequence shown here is derived from an EMBL/GenBank/DDBJ whole genome shotgun (WGS) entry which is preliminary data.</text>
</comment>
<dbReference type="Proteomes" id="UP000092321">
    <property type="component" value="Unassembled WGS sequence"/>
</dbReference>
<sequence>MGRKPGFVRSSRGSNKQQNAQTGPNITFSRYQDYYDYGTKKETDGERFAVSDIEKAMNCYYDALTCYQKGIQVFQQNANMLQGDLTNYQNIWYNYLRLLFYLLDEYKFVSGSVDILKYLPDNYVKKEMKDLVFDKENIIMDLYKSYNDCKNIIPLSEDTWDFYFNHMEFLNSFIEWYNNNNTNNNDITNMDLLLEALKDQQITFNQLISLQMNVLMQYINNNNHINNNNSTDPVIQANMSLQKDIKFKINNENDNYAETMSNLTLSTFLETYLIVFKSIRNVLESIHQNGNKTDLDHNINVLNDLRSLHNNYASQYSDFTNSMNSYDLKQELEPNLLTEIDCTLKLNNILFNITNPVEIELTIKNELIQITEIQDNIDANVALLVIDQWDTFLELIMPIDDVLKAIQTKTILDKTQTQLADLYSWESKWNLTMILNKLTNTVNKQLSNKIKTTIQKTKSFSSDCCNLSEILQSKSDLEIKRAYLKSIPDTEGNTNSNEYSILLKNSVAYLKNSIAYIQFDMGLNESINDKLYRQYLLNDSQEKLKQLEQIPL</sequence>
<accession>A0A1B7TDT2</accession>
<proteinExistence type="predicted"/>
<dbReference type="EMBL" id="LXPE01000012">
    <property type="protein sequence ID" value="OBA26916.1"/>
    <property type="molecule type" value="Genomic_DNA"/>
</dbReference>
<protein>
    <submittedName>
        <fullName evidence="2">Uncharacterized protein</fullName>
    </submittedName>
</protein>
<gene>
    <name evidence="2" type="ORF">HANVADRAFT_52702</name>
</gene>
<evidence type="ECO:0000313" key="3">
    <source>
        <dbReference type="Proteomes" id="UP000092321"/>
    </source>
</evidence>